<evidence type="ECO:0000259" key="1">
    <source>
        <dbReference type="SMART" id="SM01248"/>
    </source>
</evidence>
<dbReference type="GO" id="GO:0048511">
    <property type="term" value="P:rhythmic process"/>
    <property type="evidence" value="ECO:0007669"/>
    <property type="project" value="InterPro"/>
</dbReference>
<organism evidence="2 3">
    <name type="scientific">Candidatus Gallionella acididurans</name>
    <dbReference type="NCBI Taxonomy" id="1796491"/>
    <lineage>
        <taxon>Bacteria</taxon>
        <taxon>Pseudomonadati</taxon>
        <taxon>Pseudomonadota</taxon>
        <taxon>Betaproteobacteria</taxon>
        <taxon>Nitrosomonadales</taxon>
        <taxon>Gallionellaceae</taxon>
        <taxon>Gallionella</taxon>
    </lineage>
</organism>
<reference evidence="2 3" key="2">
    <citation type="submission" date="2016-03" db="EMBL/GenBank/DDBJ databases">
        <title>New uncultured bacterium of the family Gallionellaceae from acid mine drainage: description and reconstruction of genome based on metagenomic analysis of microbial community.</title>
        <authorList>
            <person name="Kadnikov V."/>
            <person name="Ivasenko D."/>
            <person name="Beletsky A."/>
            <person name="Mardanov A."/>
            <person name="Danilova E."/>
            <person name="Pimenov N."/>
            <person name="Karnachuk O."/>
            <person name="Ravin N."/>
        </authorList>
    </citation>
    <scope>NUCLEOTIDE SEQUENCE [LARGE SCALE GENOMIC DNA]</scope>
    <source>
        <strain evidence="2">ShG14-8</strain>
    </source>
</reference>
<dbReference type="Proteomes" id="UP000070578">
    <property type="component" value="Unassembled WGS sequence"/>
</dbReference>
<sequence>MSAEEYRFRLFIAGNEPNSRLAKQNLRALCAAYLPERHYIEIIDVLQDFEAALQAMIMVAPAVVMTAPRPVTLFGALTDTARILAALGINEGDHHD</sequence>
<comment type="caution">
    <text evidence="2">The sequence shown here is derived from an EMBL/GenBank/DDBJ whole genome shotgun (WGS) entry which is preliminary data.</text>
</comment>
<reference evidence="2 3" key="1">
    <citation type="submission" date="2016-02" db="EMBL/GenBank/DDBJ databases">
        <authorList>
            <person name="Wen L."/>
            <person name="He K."/>
            <person name="Yang H."/>
        </authorList>
    </citation>
    <scope>NUCLEOTIDE SEQUENCE [LARGE SCALE GENOMIC DNA]</scope>
    <source>
        <strain evidence="2">ShG14-8</strain>
    </source>
</reference>
<evidence type="ECO:0000313" key="2">
    <source>
        <dbReference type="EMBL" id="KXS32651.1"/>
    </source>
</evidence>
<dbReference type="AlphaFoldDB" id="A0A139BUL2"/>
<dbReference type="SUPFAM" id="SSF52833">
    <property type="entry name" value="Thioredoxin-like"/>
    <property type="match status" value="1"/>
</dbReference>
<accession>A0A139BUL2</accession>
<proteinExistence type="predicted"/>
<name>A0A139BUL2_9PROT</name>
<dbReference type="SMART" id="SM01248">
    <property type="entry name" value="KaiB"/>
    <property type="match status" value="1"/>
</dbReference>
<dbReference type="PANTHER" id="PTHR41709:SF2">
    <property type="entry name" value="CIRCADIAN CLOCK PROTEIN KAIB2"/>
    <property type="match status" value="1"/>
</dbReference>
<dbReference type="Pfam" id="PF07689">
    <property type="entry name" value="KaiB"/>
    <property type="match status" value="1"/>
</dbReference>
<dbReference type="EMBL" id="LSLI01000023">
    <property type="protein sequence ID" value="KXS32651.1"/>
    <property type="molecule type" value="Genomic_DNA"/>
</dbReference>
<evidence type="ECO:0000313" key="3">
    <source>
        <dbReference type="Proteomes" id="UP000070578"/>
    </source>
</evidence>
<dbReference type="InterPro" id="IPR036249">
    <property type="entry name" value="Thioredoxin-like_sf"/>
</dbReference>
<dbReference type="InterPro" id="IPR039022">
    <property type="entry name" value="KaiB-like"/>
</dbReference>
<gene>
    <name evidence="2" type="ORF">AWT59_1246</name>
</gene>
<dbReference type="Gene3D" id="3.40.30.10">
    <property type="entry name" value="Glutaredoxin"/>
    <property type="match status" value="1"/>
</dbReference>
<dbReference type="PANTHER" id="PTHR41709">
    <property type="entry name" value="KAIB-LIKE PROTEIN 1"/>
    <property type="match status" value="1"/>
</dbReference>
<feature type="domain" description="KaiB" evidence="1">
    <location>
        <begin position="9"/>
        <end position="89"/>
    </location>
</feature>
<dbReference type="InterPro" id="IPR011649">
    <property type="entry name" value="KaiB_domain"/>
</dbReference>
<protein>
    <recommendedName>
        <fullName evidence="1">KaiB domain-containing protein</fullName>
    </recommendedName>
</protein>